<sequence length="185" mass="20474">MARLSLLDSSPEANIPTDHAMKRAGLFPFVLLLSFVVAPAMANSNLSSRIEDRIDQSDRTALLRKAADSHLRFLYAMYFAIKGCTEAAQEFSKSELLPSVTFAEAKRLLANADAAAREVGIDVDRVWLETVPMGQTVAEALKKDTLDAREQCQKTGRFIRLIVARLQSVLVELGGHLPIIEKDFQ</sequence>
<dbReference type="OrthoDB" id="9896262at2"/>
<keyword evidence="2" id="KW-1185">Reference proteome</keyword>
<evidence type="ECO:0000313" key="2">
    <source>
        <dbReference type="Proteomes" id="UP000002417"/>
    </source>
</evidence>
<dbReference type="EMBL" id="CP000781">
    <property type="protein sequence ID" value="ABS69826.1"/>
    <property type="molecule type" value="Genomic_DNA"/>
</dbReference>
<dbReference type="Proteomes" id="UP000002417">
    <property type="component" value="Chromosome"/>
</dbReference>
<dbReference type="AlphaFoldDB" id="A7IP80"/>
<dbReference type="PhylomeDB" id="A7IP80"/>
<proteinExistence type="predicted"/>
<dbReference type="STRING" id="78245.Xaut_4605"/>
<protein>
    <submittedName>
        <fullName evidence="1">Uncharacterized protein</fullName>
    </submittedName>
</protein>
<dbReference type="HOGENOM" id="CLU_1517338_0_0_5"/>
<name>A7IP80_XANP2</name>
<accession>A7IP80</accession>
<dbReference type="KEGG" id="xau:Xaut_4605"/>
<gene>
    <name evidence="1" type="ordered locus">Xaut_4605</name>
</gene>
<evidence type="ECO:0000313" key="1">
    <source>
        <dbReference type="EMBL" id="ABS69826.1"/>
    </source>
</evidence>
<organism evidence="1 2">
    <name type="scientific">Xanthobacter autotrophicus (strain ATCC BAA-1158 / Py2)</name>
    <dbReference type="NCBI Taxonomy" id="78245"/>
    <lineage>
        <taxon>Bacteria</taxon>
        <taxon>Pseudomonadati</taxon>
        <taxon>Pseudomonadota</taxon>
        <taxon>Alphaproteobacteria</taxon>
        <taxon>Hyphomicrobiales</taxon>
        <taxon>Xanthobacteraceae</taxon>
        <taxon>Xanthobacter</taxon>
    </lineage>
</organism>
<reference evidence="1 2" key="1">
    <citation type="submission" date="2007-07" db="EMBL/GenBank/DDBJ databases">
        <title>Complete sequence of chromosome of Xanthobacter autotrophicus Py2.</title>
        <authorList>
            <consortium name="US DOE Joint Genome Institute"/>
            <person name="Copeland A."/>
            <person name="Lucas S."/>
            <person name="Lapidus A."/>
            <person name="Barry K."/>
            <person name="Glavina del Rio T."/>
            <person name="Hammon N."/>
            <person name="Israni S."/>
            <person name="Dalin E."/>
            <person name="Tice H."/>
            <person name="Pitluck S."/>
            <person name="Sims D."/>
            <person name="Brettin T."/>
            <person name="Bruce D."/>
            <person name="Detter J.C."/>
            <person name="Han C."/>
            <person name="Tapia R."/>
            <person name="Brainard J."/>
            <person name="Schmutz J."/>
            <person name="Larimer F."/>
            <person name="Land M."/>
            <person name="Hauser L."/>
            <person name="Kyrpides N."/>
            <person name="Kim E."/>
            <person name="Ensigns S.A."/>
            <person name="Richardson P."/>
        </authorList>
    </citation>
    <scope>NUCLEOTIDE SEQUENCE [LARGE SCALE GENOMIC DNA]</scope>
    <source>
        <strain evidence="2">ATCC BAA-1158 / Py2</strain>
    </source>
</reference>